<reference evidence="3 4" key="1">
    <citation type="submission" date="2021-05" db="EMBL/GenBank/DDBJ databases">
        <authorList>
            <person name="Zhang Z.D."/>
            <person name="Osman G."/>
        </authorList>
    </citation>
    <scope>NUCLEOTIDE SEQUENCE [LARGE SCALE GENOMIC DNA]</scope>
    <source>
        <strain evidence="3 4">KCTC 32217</strain>
    </source>
</reference>
<feature type="chain" id="PRO_5042954166" evidence="1">
    <location>
        <begin position="19"/>
        <end position="696"/>
    </location>
</feature>
<sequence length="696" mass="77416">MKYPLVFIFLLLSLPAFSQRVFEYNTSKNFEIDGTPLLNPFAGGINAAQFQTLDVTGDGNEELIVWDRNTRNLLVFEDRNGQHVHRPDLAYTFPPDISGYLILADFDGNGRKDLFTSSPFGIKAYKNTSTPGSAPSWEVAMEFLRLENNSNLQANNLDIPVIIDLDGDGDLDILTFNFASGDYLEYFKNTSMERTGQPGIDGFVREKIRWGNFEFCGCEHFAFGFTCGGNPIQDVQTGENLRTEHIGGHSLLLHDFTGNGVLDMLLGQDQCNTLYFLPNTGTNTEPIFNSFSTALPNMGELPEFPIFHVASLYRNDMLISTNASSQAQEYGIDFSTSIKRFIGDSNGWSSQGQPFLQQDMVDLGENARPFFQGNQQDGELLVSSNQIVQGEVVGSITKFSLDQNGFSLLERDYLNFSQLGFTDLQLLEVDGYHFFAGVQIINFNPVRKLFWSRNGFQHVAQNEISLPEITLRGNDHLEFFKEESDTFLLVARQTGELILYQANLNDSPSFTLLERNYLGFGDNPVNRNRAVKVVGGDLYMIDQRGILGHYPDFRQGSNGQDNLLEINGTTTTTRLGRNSWISSIPSALGGNDDLLLGTGAGGLIYLTYKEVATDGQSSNLQLKIYPNPTTDVAQVITNFTGELQLINPLGQVLQEGVAIQSQSLTQIDLRNFPKGVYIIRVLGTDGGRISKKIIKL</sequence>
<protein>
    <submittedName>
        <fullName evidence="3">T9SS type A sorting domain-containing protein</fullName>
    </submittedName>
</protein>
<organism evidence="3 4">
    <name type="scientific">Litoribacter ruber</name>
    <dbReference type="NCBI Taxonomy" id="702568"/>
    <lineage>
        <taxon>Bacteria</taxon>
        <taxon>Pseudomonadati</taxon>
        <taxon>Bacteroidota</taxon>
        <taxon>Cytophagia</taxon>
        <taxon>Cytophagales</taxon>
        <taxon>Cyclobacteriaceae</taxon>
        <taxon>Litoribacter</taxon>
    </lineage>
</organism>
<gene>
    <name evidence="3" type="ORF">KI659_00840</name>
</gene>
<keyword evidence="1" id="KW-0732">Signal</keyword>
<feature type="signal peptide" evidence="1">
    <location>
        <begin position="1"/>
        <end position="18"/>
    </location>
</feature>
<dbReference type="EMBL" id="JAHCMY010000001">
    <property type="protein sequence ID" value="MBS9522548.1"/>
    <property type="molecule type" value="Genomic_DNA"/>
</dbReference>
<dbReference type="NCBIfam" id="TIGR04183">
    <property type="entry name" value="Por_Secre_tail"/>
    <property type="match status" value="1"/>
</dbReference>
<dbReference type="SUPFAM" id="SSF69318">
    <property type="entry name" value="Integrin alpha N-terminal domain"/>
    <property type="match status" value="1"/>
</dbReference>
<evidence type="ECO:0000313" key="4">
    <source>
        <dbReference type="Proteomes" id="UP001319104"/>
    </source>
</evidence>
<comment type="caution">
    <text evidence="3">The sequence shown here is derived from an EMBL/GenBank/DDBJ whole genome shotgun (WGS) entry which is preliminary data.</text>
</comment>
<dbReference type="RefSeq" id="WP_213943447.1">
    <property type="nucleotide sequence ID" value="NZ_JAHCMY010000001.1"/>
</dbReference>
<dbReference type="InterPro" id="IPR026444">
    <property type="entry name" value="Secre_tail"/>
</dbReference>
<evidence type="ECO:0000256" key="1">
    <source>
        <dbReference type="SAM" id="SignalP"/>
    </source>
</evidence>
<feature type="domain" description="Secretion system C-terminal sorting" evidence="2">
    <location>
        <begin position="624"/>
        <end position="694"/>
    </location>
</feature>
<evidence type="ECO:0000313" key="3">
    <source>
        <dbReference type="EMBL" id="MBS9522548.1"/>
    </source>
</evidence>
<dbReference type="Proteomes" id="UP001319104">
    <property type="component" value="Unassembled WGS sequence"/>
</dbReference>
<evidence type="ECO:0000259" key="2">
    <source>
        <dbReference type="Pfam" id="PF18962"/>
    </source>
</evidence>
<dbReference type="AlphaFoldDB" id="A0AAP2G3J1"/>
<dbReference type="InterPro" id="IPR028994">
    <property type="entry name" value="Integrin_alpha_N"/>
</dbReference>
<dbReference type="Pfam" id="PF18962">
    <property type="entry name" value="Por_Secre_tail"/>
    <property type="match status" value="1"/>
</dbReference>
<name>A0AAP2G3J1_9BACT</name>
<keyword evidence="4" id="KW-1185">Reference proteome</keyword>
<accession>A0AAP2G3J1</accession>
<proteinExistence type="predicted"/>